<keyword evidence="2" id="KW-1185">Reference proteome</keyword>
<accession>A0ABP4SGU7</accession>
<name>A0ABP4SGU7_9ACTN</name>
<organism evidence="1 2">
    <name type="scientific">Kribbella yunnanensis</name>
    <dbReference type="NCBI Taxonomy" id="190194"/>
    <lineage>
        <taxon>Bacteria</taxon>
        <taxon>Bacillati</taxon>
        <taxon>Actinomycetota</taxon>
        <taxon>Actinomycetes</taxon>
        <taxon>Propionibacteriales</taxon>
        <taxon>Kribbellaceae</taxon>
        <taxon>Kribbella</taxon>
    </lineage>
</organism>
<dbReference type="RefSeq" id="WP_344146938.1">
    <property type="nucleotide sequence ID" value="NZ_BAAANF010000004.1"/>
</dbReference>
<comment type="caution">
    <text evidence="1">The sequence shown here is derived from an EMBL/GenBank/DDBJ whole genome shotgun (WGS) entry which is preliminary data.</text>
</comment>
<evidence type="ECO:0000313" key="2">
    <source>
        <dbReference type="Proteomes" id="UP001500280"/>
    </source>
</evidence>
<reference evidence="2" key="1">
    <citation type="journal article" date="2019" name="Int. J. Syst. Evol. Microbiol.">
        <title>The Global Catalogue of Microorganisms (GCM) 10K type strain sequencing project: providing services to taxonomists for standard genome sequencing and annotation.</title>
        <authorList>
            <consortium name="The Broad Institute Genomics Platform"/>
            <consortium name="The Broad Institute Genome Sequencing Center for Infectious Disease"/>
            <person name="Wu L."/>
            <person name="Ma J."/>
        </authorList>
    </citation>
    <scope>NUCLEOTIDE SEQUENCE [LARGE SCALE GENOMIC DNA]</scope>
    <source>
        <strain evidence="2">JCM 14307</strain>
    </source>
</reference>
<gene>
    <name evidence="1" type="ORF">GCM10009745_14490</name>
</gene>
<dbReference type="Proteomes" id="UP001500280">
    <property type="component" value="Unassembled WGS sequence"/>
</dbReference>
<evidence type="ECO:0000313" key="1">
    <source>
        <dbReference type="EMBL" id="GAA1672720.1"/>
    </source>
</evidence>
<protein>
    <submittedName>
        <fullName evidence="1">Uncharacterized protein</fullName>
    </submittedName>
</protein>
<dbReference type="EMBL" id="BAAANF010000004">
    <property type="protein sequence ID" value="GAA1672720.1"/>
    <property type="molecule type" value="Genomic_DNA"/>
</dbReference>
<sequence length="664" mass="73494">MSESVRSFDALMRLAAGTTVAMDKWAKSSRWTESSIDLAPERMQALREMFENPQSDPASLTRYRGALQSLLREHSRLLTRAGYDQERADAIADHTWAKVLDRGTSELWAAWNVDDFIDRLGLEQVVPGLKEAKADPEYTRETAAAVGYVGALATNWKWRTERIAEEIHRRPPHLKLEWASKLWYESQELGFLVPLHSQHVTILRSEQVVRDHLDRVGGVSGDDPVKVFAACQAHGEQAIRALDTELAAMRKEYDNPALMAFLKEDAKAAVLKITRAGQSAHNQALDETKSAGGIAAWDGRMHLHNKFVVQHLREMFANPGQQHDEQTLRRFRWAIGVVLHENAHFAIPDKDDYALSAAPFGDRKWLRWAEEGFVEAFNSAYLNDFIKETGLDKVAPGILEVESGETYESFAPAARAMSQGVDGRTGMDREALRRQAAASPRGQWDELVDQLYETSKLPDLVPDADVGFVKREIGEAMRTHFAWLDENTGRGNVQQTRELSALRGTQAFQAGVYAMESFEKLYGSPTAEALYQSRLARGVAPEATIQHEPGPVRERQWERAAADLYADSKLPGLVPEPEVFHVKRAIETAMGAEGAAEPAKSLITQLEAQYGSSDAKALYQSLLAAHSGVAPAGSAKPAQDAPAAAAVAARVAACRHDRGSETLR</sequence>
<proteinExistence type="predicted"/>